<reference evidence="2 3" key="1">
    <citation type="submission" date="2024-06" db="EMBL/GenBank/DDBJ databases">
        <title>A chromosome level genome sequence of Diviner's sage (Salvia divinorum).</title>
        <authorList>
            <person name="Ford S.A."/>
            <person name="Ro D.-K."/>
            <person name="Ness R.W."/>
            <person name="Phillips M.A."/>
        </authorList>
    </citation>
    <scope>NUCLEOTIDE SEQUENCE [LARGE SCALE GENOMIC DNA]</scope>
    <source>
        <strain evidence="2">SAF-2024a</strain>
        <tissue evidence="2">Leaf</tissue>
    </source>
</reference>
<dbReference type="InterPro" id="IPR008406">
    <property type="entry name" value="DRM/ARP"/>
</dbReference>
<evidence type="ECO:0000313" key="2">
    <source>
        <dbReference type="EMBL" id="KAL1562669.1"/>
    </source>
</evidence>
<gene>
    <name evidence="2" type="ORF">AAHA92_05227</name>
</gene>
<dbReference type="PANTHER" id="PTHR33565:SF2">
    <property type="entry name" value="DORMANCY-ASSOCIATED PROTEIN 1"/>
    <property type="match status" value="1"/>
</dbReference>
<dbReference type="Proteomes" id="UP001567538">
    <property type="component" value="Unassembled WGS sequence"/>
</dbReference>
<proteinExistence type="inferred from homology"/>
<dbReference type="EMBL" id="JBEAFC010000003">
    <property type="protein sequence ID" value="KAL1562669.1"/>
    <property type="molecule type" value="Genomic_DNA"/>
</dbReference>
<dbReference type="AlphaFoldDB" id="A0ABD1I1Q7"/>
<accession>A0ABD1I1Q7</accession>
<protein>
    <submittedName>
        <fullName evidence="2">Auxin-repressed 12.5 kDa protein-like</fullName>
    </submittedName>
</protein>
<organism evidence="2 3">
    <name type="scientific">Salvia divinorum</name>
    <name type="common">Maria pastora</name>
    <name type="synonym">Diviner's sage</name>
    <dbReference type="NCBI Taxonomy" id="28513"/>
    <lineage>
        <taxon>Eukaryota</taxon>
        <taxon>Viridiplantae</taxon>
        <taxon>Streptophyta</taxon>
        <taxon>Embryophyta</taxon>
        <taxon>Tracheophyta</taxon>
        <taxon>Spermatophyta</taxon>
        <taxon>Magnoliopsida</taxon>
        <taxon>eudicotyledons</taxon>
        <taxon>Gunneridae</taxon>
        <taxon>Pentapetalae</taxon>
        <taxon>asterids</taxon>
        <taxon>lamiids</taxon>
        <taxon>Lamiales</taxon>
        <taxon>Lamiaceae</taxon>
        <taxon>Nepetoideae</taxon>
        <taxon>Mentheae</taxon>
        <taxon>Salviinae</taxon>
        <taxon>Salvia</taxon>
        <taxon>Salvia subgen. Calosphace</taxon>
    </lineage>
</organism>
<name>A0ABD1I1Q7_SALDI</name>
<comment type="similarity">
    <text evidence="1">Belongs to the DRM1/ARP family.</text>
</comment>
<dbReference type="PANTHER" id="PTHR33565">
    <property type="entry name" value="DORMANCY-ASSOCIATED PROTEIN 1"/>
    <property type="match status" value="1"/>
</dbReference>
<keyword evidence="3" id="KW-1185">Reference proteome</keyword>
<comment type="caution">
    <text evidence="2">The sequence shown here is derived from an EMBL/GenBank/DDBJ whole genome shotgun (WGS) entry which is preliminary data.</text>
</comment>
<evidence type="ECO:0000256" key="1">
    <source>
        <dbReference type="ARBA" id="ARBA00010502"/>
    </source>
</evidence>
<sequence>MVLLDHLWDDTVTGPQPDRSLKKVYTKPLNIKDIGVEGSSKYQKSLSMSARSLSPTAVRKDSVWRSAFHLGTKTVGANPTVYDWCVTLTITDNENIRVFYG</sequence>
<evidence type="ECO:0000313" key="3">
    <source>
        <dbReference type="Proteomes" id="UP001567538"/>
    </source>
</evidence>
<dbReference type="Pfam" id="PF05564">
    <property type="entry name" value="Auxin_repressed"/>
    <property type="match status" value="1"/>
</dbReference>